<dbReference type="Gene3D" id="3.40.50.10140">
    <property type="entry name" value="Toll/interleukin-1 receptor homology (TIR) domain"/>
    <property type="match status" value="1"/>
</dbReference>
<keyword evidence="7" id="KW-1185">Reference proteome</keyword>
<dbReference type="AlphaFoldDB" id="A0A6A1WJP5"/>
<gene>
    <name evidence="6" type="ORF">CJ030_MR1G017490</name>
</gene>
<feature type="domain" description="TIR" evidence="5">
    <location>
        <begin position="16"/>
        <end position="54"/>
    </location>
</feature>
<evidence type="ECO:0000313" key="7">
    <source>
        <dbReference type="Proteomes" id="UP000516437"/>
    </source>
</evidence>
<comment type="catalytic activity">
    <reaction evidence="4">
        <text>NAD(+) + H2O = ADP-D-ribose + nicotinamide + H(+)</text>
        <dbReference type="Rhea" id="RHEA:16301"/>
        <dbReference type="ChEBI" id="CHEBI:15377"/>
        <dbReference type="ChEBI" id="CHEBI:15378"/>
        <dbReference type="ChEBI" id="CHEBI:17154"/>
        <dbReference type="ChEBI" id="CHEBI:57540"/>
        <dbReference type="ChEBI" id="CHEBI:57967"/>
        <dbReference type="EC" id="3.2.2.6"/>
    </reaction>
    <physiologicalReaction direction="left-to-right" evidence="4">
        <dbReference type="Rhea" id="RHEA:16302"/>
    </physiologicalReaction>
</comment>
<proteinExistence type="predicted"/>
<dbReference type="PANTHER" id="PTHR32009:SF39">
    <property type="entry name" value="TIR DOMAIN-CONTAINING PROTEIN"/>
    <property type="match status" value="1"/>
</dbReference>
<dbReference type="EC" id="3.2.2.6" evidence="1"/>
<dbReference type="Pfam" id="PF01582">
    <property type="entry name" value="TIR"/>
    <property type="match status" value="1"/>
</dbReference>
<comment type="caution">
    <text evidence="6">The sequence shown here is derived from an EMBL/GenBank/DDBJ whole genome shotgun (WGS) entry which is preliminary data.</text>
</comment>
<dbReference type="Proteomes" id="UP000516437">
    <property type="component" value="Chromosome 1"/>
</dbReference>
<dbReference type="SUPFAM" id="SSF52200">
    <property type="entry name" value="Toll/Interleukin receptor TIR domain"/>
    <property type="match status" value="1"/>
</dbReference>
<evidence type="ECO:0000256" key="2">
    <source>
        <dbReference type="ARBA" id="ARBA00022801"/>
    </source>
</evidence>
<organism evidence="6 7">
    <name type="scientific">Morella rubra</name>
    <name type="common">Chinese bayberry</name>
    <dbReference type="NCBI Taxonomy" id="262757"/>
    <lineage>
        <taxon>Eukaryota</taxon>
        <taxon>Viridiplantae</taxon>
        <taxon>Streptophyta</taxon>
        <taxon>Embryophyta</taxon>
        <taxon>Tracheophyta</taxon>
        <taxon>Spermatophyta</taxon>
        <taxon>Magnoliopsida</taxon>
        <taxon>eudicotyledons</taxon>
        <taxon>Gunneridae</taxon>
        <taxon>Pentapetalae</taxon>
        <taxon>rosids</taxon>
        <taxon>fabids</taxon>
        <taxon>Fagales</taxon>
        <taxon>Myricaceae</taxon>
        <taxon>Morella</taxon>
    </lineage>
</organism>
<dbReference type="GO" id="GO:0007165">
    <property type="term" value="P:signal transduction"/>
    <property type="evidence" value="ECO:0007669"/>
    <property type="project" value="InterPro"/>
</dbReference>
<dbReference type="OrthoDB" id="1678688at2759"/>
<evidence type="ECO:0000256" key="4">
    <source>
        <dbReference type="ARBA" id="ARBA00047304"/>
    </source>
</evidence>
<dbReference type="InterPro" id="IPR035897">
    <property type="entry name" value="Toll_tir_struct_dom_sf"/>
</dbReference>
<reference evidence="6 7" key="1">
    <citation type="journal article" date="2019" name="Plant Biotechnol. J.">
        <title>The red bayberry genome and genetic basis of sex determination.</title>
        <authorList>
            <person name="Jia H.M."/>
            <person name="Jia H.J."/>
            <person name="Cai Q.L."/>
            <person name="Wang Y."/>
            <person name="Zhao H.B."/>
            <person name="Yang W.F."/>
            <person name="Wang G.Y."/>
            <person name="Li Y.H."/>
            <person name="Zhan D.L."/>
            <person name="Shen Y.T."/>
            <person name="Niu Q.F."/>
            <person name="Chang L."/>
            <person name="Qiu J."/>
            <person name="Zhao L."/>
            <person name="Xie H.B."/>
            <person name="Fu W.Y."/>
            <person name="Jin J."/>
            <person name="Li X.W."/>
            <person name="Jiao Y."/>
            <person name="Zhou C.C."/>
            <person name="Tu T."/>
            <person name="Chai C.Y."/>
            <person name="Gao J.L."/>
            <person name="Fan L.J."/>
            <person name="van de Weg E."/>
            <person name="Wang J.Y."/>
            <person name="Gao Z.S."/>
        </authorList>
    </citation>
    <scope>NUCLEOTIDE SEQUENCE [LARGE SCALE GENOMIC DNA]</scope>
    <source>
        <tissue evidence="6">Leaves</tissue>
    </source>
</reference>
<dbReference type="InterPro" id="IPR000157">
    <property type="entry name" value="TIR_dom"/>
</dbReference>
<keyword evidence="3" id="KW-0520">NAD</keyword>
<dbReference type="EMBL" id="RXIC02000019">
    <property type="protein sequence ID" value="KAB1225535.1"/>
    <property type="molecule type" value="Genomic_DNA"/>
</dbReference>
<protein>
    <recommendedName>
        <fullName evidence="1">ADP-ribosyl cyclase/cyclic ADP-ribose hydrolase</fullName>
        <ecNumber evidence="1">3.2.2.6</ecNumber>
    </recommendedName>
</protein>
<dbReference type="GO" id="GO:0061809">
    <property type="term" value="F:NAD+ nucleosidase activity, cyclic ADP-ribose generating"/>
    <property type="evidence" value="ECO:0007669"/>
    <property type="project" value="UniProtKB-EC"/>
</dbReference>
<keyword evidence="2" id="KW-0378">Hydrolase</keyword>
<name>A0A6A1WJP5_9ROSI</name>
<evidence type="ECO:0000259" key="5">
    <source>
        <dbReference type="Pfam" id="PF01582"/>
    </source>
</evidence>
<sequence>MAAQTLVSSSKLHWNHDVFISFRGEETCKNFTDHLYSALVQVGVRTLWDDEELQSWVSRKRVGRTSKRVSTF</sequence>
<accession>A0A6A1WJP5</accession>
<evidence type="ECO:0000313" key="6">
    <source>
        <dbReference type="EMBL" id="KAB1225535.1"/>
    </source>
</evidence>
<evidence type="ECO:0000256" key="3">
    <source>
        <dbReference type="ARBA" id="ARBA00023027"/>
    </source>
</evidence>
<evidence type="ECO:0000256" key="1">
    <source>
        <dbReference type="ARBA" id="ARBA00011982"/>
    </source>
</evidence>
<dbReference type="PANTHER" id="PTHR32009">
    <property type="entry name" value="TMV RESISTANCE PROTEIN N-LIKE"/>
    <property type="match status" value="1"/>
</dbReference>